<accession>A0AAW1IEY1</accession>
<comment type="caution">
    <text evidence="3">The sequence shown here is derived from an EMBL/GenBank/DDBJ whole genome shotgun (WGS) entry which is preliminary data.</text>
</comment>
<evidence type="ECO:0000256" key="2">
    <source>
        <dbReference type="SAM" id="MobiDB-lite"/>
    </source>
</evidence>
<dbReference type="Proteomes" id="UP001458880">
    <property type="component" value="Unassembled WGS sequence"/>
</dbReference>
<gene>
    <name evidence="3" type="ORF">QE152_g35884</name>
</gene>
<dbReference type="AlphaFoldDB" id="A0AAW1IEY1"/>
<proteinExistence type="inferred from homology"/>
<dbReference type="InterPro" id="IPR000618">
    <property type="entry name" value="Insect_cuticle"/>
</dbReference>
<comment type="similarity">
    <text evidence="1">Belongs to the RCAN family.</text>
</comment>
<feature type="region of interest" description="Disordered" evidence="2">
    <location>
        <begin position="216"/>
        <end position="236"/>
    </location>
</feature>
<dbReference type="InterPro" id="IPR035979">
    <property type="entry name" value="RBD_domain_sf"/>
</dbReference>
<dbReference type="InterPro" id="IPR006931">
    <property type="entry name" value="Calcipressin"/>
</dbReference>
<dbReference type="GO" id="GO:0007617">
    <property type="term" value="P:mating behavior"/>
    <property type="evidence" value="ECO:0007669"/>
    <property type="project" value="UniProtKB-ARBA"/>
</dbReference>
<sequence>MAENNGELCDEDIIINDQDGLPNVHPNLIPEADPDSPANETDDEFDDLPTSLIVTNIHDSVFTTPDKKREFEDLFRVYDEGVTFQWLRSFRRLRVNFQTPLAAASARIQLHQYKINESVITCYFAQPVTPVKNSSLQPPAPFKQFLISPPASPPLDWEPRPEGEPIINHDLLAALATLTPGASHELHPPSPGQPSIVVHTALGRPAVVQEQFRQAPVRANPAPRPQPQYEEEDDRRAYRNRKPPVQILRKYRTDNEDGSITWGYENDDGTFKEETIGIDCITRGKYGYTDPDGVRREYTYETGGRCEDPDEELPVEPQLVQSQVPQKNIKKVYRLSA</sequence>
<dbReference type="InterPro" id="IPR012677">
    <property type="entry name" value="Nucleotide-bd_a/b_plait_sf"/>
</dbReference>
<reference evidence="3 4" key="1">
    <citation type="journal article" date="2024" name="BMC Genomics">
        <title>De novo assembly and annotation of Popillia japonica's genome with initial clues to its potential as an invasive pest.</title>
        <authorList>
            <person name="Cucini C."/>
            <person name="Boschi S."/>
            <person name="Funari R."/>
            <person name="Cardaioli E."/>
            <person name="Iannotti N."/>
            <person name="Marturano G."/>
            <person name="Paoli F."/>
            <person name="Bruttini M."/>
            <person name="Carapelli A."/>
            <person name="Frati F."/>
            <person name="Nardi F."/>
        </authorList>
    </citation>
    <scope>NUCLEOTIDE SEQUENCE [LARGE SCALE GENOMIC DNA]</scope>
    <source>
        <strain evidence="3">DMR45628</strain>
    </source>
</reference>
<dbReference type="FunFam" id="3.30.70.330:FF:000092">
    <property type="entry name" value="Calcipressin-2 isoform 2"/>
    <property type="match status" value="1"/>
</dbReference>
<dbReference type="GO" id="GO:0008597">
    <property type="term" value="F:calcium-dependent protein serine/threonine phosphatase regulator activity"/>
    <property type="evidence" value="ECO:0007669"/>
    <property type="project" value="TreeGrafter"/>
</dbReference>
<name>A0AAW1IEY1_POPJA</name>
<organism evidence="3 4">
    <name type="scientific">Popillia japonica</name>
    <name type="common">Japanese beetle</name>
    <dbReference type="NCBI Taxonomy" id="7064"/>
    <lineage>
        <taxon>Eukaryota</taxon>
        <taxon>Metazoa</taxon>
        <taxon>Ecdysozoa</taxon>
        <taxon>Arthropoda</taxon>
        <taxon>Hexapoda</taxon>
        <taxon>Insecta</taxon>
        <taxon>Pterygota</taxon>
        <taxon>Neoptera</taxon>
        <taxon>Endopterygota</taxon>
        <taxon>Coleoptera</taxon>
        <taxon>Polyphaga</taxon>
        <taxon>Scarabaeiformia</taxon>
        <taxon>Scarabaeidae</taxon>
        <taxon>Rutelinae</taxon>
        <taxon>Popillia</taxon>
    </lineage>
</organism>
<dbReference type="Pfam" id="PF04847">
    <property type="entry name" value="Calcipressin"/>
    <property type="match status" value="1"/>
</dbReference>
<dbReference type="SUPFAM" id="SSF54928">
    <property type="entry name" value="RNA-binding domain, RBD"/>
    <property type="match status" value="1"/>
</dbReference>
<evidence type="ECO:0000313" key="4">
    <source>
        <dbReference type="Proteomes" id="UP001458880"/>
    </source>
</evidence>
<evidence type="ECO:0000256" key="1">
    <source>
        <dbReference type="ARBA" id="ARBA00008209"/>
    </source>
</evidence>
<dbReference type="PANTHER" id="PTHR10300">
    <property type="entry name" value="CALCIPRESSIN"/>
    <property type="match status" value="1"/>
</dbReference>
<dbReference type="Gene3D" id="3.30.70.330">
    <property type="match status" value="1"/>
</dbReference>
<dbReference type="GO" id="GO:0019722">
    <property type="term" value="P:calcium-mediated signaling"/>
    <property type="evidence" value="ECO:0007669"/>
    <property type="project" value="InterPro"/>
</dbReference>
<protein>
    <submittedName>
        <fullName evidence="3">Calcipressin</fullName>
    </submittedName>
</protein>
<dbReference type="PANTHER" id="PTHR10300:SF14">
    <property type="entry name" value="PROTEIN SARAH"/>
    <property type="match status" value="1"/>
</dbReference>
<dbReference type="Pfam" id="PF00379">
    <property type="entry name" value="Chitin_bind_4"/>
    <property type="match status" value="1"/>
</dbReference>
<evidence type="ECO:0000313" key="3">
    <source>
        <dbReference type="EMBL" id="KAK9687956.1"/>
    </source>
</evidence>
<dbReference type="GO" id="GO:0005737">
    <property type="term" value="C:cytoplasm"/>
    <property type="evidence" value="ECO:0007669"/>
    <property type="project" value="TreeGrafter"/>
</dbReference>
<dbReference type="EMBL" id="JASPKY010000613">
    <property type="protein sequence ID" value="KAK9687956.1"/>
    <property type="molecule type" value="Genomic_DNA"/>
</dbReference>
<dbReference type="CDD" id="cd12434">
    <property type="entry name" value="RRM_RCAN_like"/>
    <property type="match status" value="1"/>
</dbReference>
<keyword evidence="4" id="KW-1185">Reference proteome</keyword>
<dbReference type="GO" id="GO:0003676">
    <property type="term" value="F:nucleic acid binding"/>
    <property type="evidence" value="ECO:0007669"/>
    <property type="project" value="InterPro"/>
</dbReference>
<dbReference type="GO" id="GO:0005634">
    <property type="term" value="C:nucleus"/>
    <property type="evidence" value="ECO:0007669"/>
    <property type="project" value="TreeGrafter"/>
</dbReference>